<keyword evidence="3 6" id="KW-0560">Oxidoreductase</keyword>
<comment type="similarity">
    <text evidence="1 6">Belongs to the cytochrome P450 family.</text>
</comment>
<dbReference type="InterPro" id="IPR036396">
    <property type="entry name" value="Cyt_P450_sf"/>
</dbReference>
<dbReference type="InterPro" id="IPR002401">
    <property type="entry name" value="Cyt_P450_E_grp-I"/>
</dbReference>
<feature type="transmembrane region" description="Helical" evidence="7">
    <location>
        <begin position="6"/>
        <end position="23"/>
    </location>
</feature>
<reference evidence="8" key="1">
    <citation type="journal article" date="2015" name="Plant J.">
        <title>Improved white spruce (Picea glauca) genome assemblies and annotation of large gene families of conifer terpenoid and phenolic defense metabolism.</title>
        <authorList>
            <person name="Warren R.L."/>
            <person name="Keeling C.I."/>
            <person name="Yuen M.M."/>
            <person name="Raymond A."/>
            <person name="Taylor G.A."/>
            <person name="Vandervalk B.P."/>
            <person name="Mohamadi H."/>
            <person name="Paulino D."/>
            <person name="Chiu R."/>
            <person name="Jackman S.D."/>
            <person name="Robertson G."/>
            <person name="Yang C."/>
            <person name="Hoffmann M."/>
            <person name="Weigel D."/>
            <person name="Nelson D.R."/>
            <person name="Ritland C."/>
            <person name="Isabel N."/>
            <person name="Jaquish B."/>
            <person name="Yanchuk A."/>
            <person name="Bousquet J."/>
            <person name="Jones S.J."/>
            <person name="MacKay J."/>
            <person name="Birol I."/>
            <person name="Bohlmann J."/>
        </authorList>
    </citation>
    <scope>NUCLEOTIDE SEQUENCE</scope>
</reference>
<evidence type="ECO:0000256" key="7">
    <source>
        <dbReference type="SAM" id="Phobius"/>
    </source>
</evidence>
<dbReference type="PRINTS" id="PR00463">
    <property type="entry name" value="EP450I"/>
</dbReference>
<dbReference type="CDD" id="cd11064">
    <property type="entry name" value="CYP86A"/>
    <property type="match status" value="1"/>
</dbReference>
<sequence length="519" mass="59578">MEIYSGGFITALMVSAAIIWYFTKSRKNKGDPVNWPVVGMLPSLLWNLSNAYEWATEIVNRNGGTFAFKGPLGSKHLFEVVTSSPSNLEYILKDDFVNFPRGPSFKSVFFDIFGDGLFVADDELWKRQRKPVAIAMSNTSFRDQNLNQIQRSIVERLIPVLEESCKKKSSLDIQDIFLRLNFDMICLAIAGKDTGFLLPDLPEVPFARAFDEAIESCTYRLIIPPFVSKVMKFLNVGFERKHRRAMGIILEYASELVSFKIAELKKMSNEKRAQCGDILSTFIHLETQEGRSPSLKSVRDLCLSIILAARDTSSLALSWFFWLLNQHPDVETKIMSELYEILKAKFSNNPYDINTLRFSHDDLKDMQYLHAALSEAMRLYPPVPVSYRQAVRDVFLPDGTHVNKGSKLLYFIYATNRMESVWGKDCMEFKPERWINRDGNCMKESDYKYPVFNAGPRLCLGRETAYFNMKCVAAHVLLRYRMIIDPEHPVKPKFGLTIFMEHGLRVTLLPKEEVVPPQN</sequence>
<dbReference type="AlphaFoldDB" id="A0A0G7ZNQ6"/>
<dbReference type="GO" id="GO:0005506">
    <property type="term" value="F:iron ion binding"/>
    <property type="evidence" value="ECO:0007669"/>
    <property type="project" value="InterPro"/>
</dbReference>
<dbReference type="Gene3D" id="1.10.630.10">
    <property type="entry name" value="Cytochrome P450"/>
    <property type="match status" value="1"/>
</dbReference>
<gene>
    <name evidence="8" type="primary">cytochrome P450 CYP86K3</name>
</gene>
<comment type="cofactor">
    <cofactor evidence="5">
        <name>heme</name>
        <dbReference type="ChEBI" id="CHEBI:30413"/>
    </cofactor>
</comment>
<dbReference type="SUPFAM" id="SSF48264">
    <property type="entry name" value="Cytochrome P450"/>
    <property type="match status" value="1"/>
</dbReference>
<keyword evidence="7" id="KW-0472">Membrane</keyword>
<evidence type="ECO:0000313" key="8">
    <source>
        <dbReference type="EMBL" id="JAI17605.1"/>
    </source>
</evidence>
<accession>A0A0G7ZNQ6</accession>
<dbReference type="InterPro" id="IPR001128">
    <property type="entry name" value="Cyt_P450"/>
</dbReference>
<dbReference type="Pfam" id="PF00067">
    <property type="entry name" value="p450"/>
    <property type="match status" value="1"/>
</dbReference>
<dbReference type="EMBL" id="GCHX01517013">
    <property type="protein sequence ID" value="JAI17605.1"/>
    <property type="molecule type" value="Transcribed_RNA"/>
</dbReference>
<organism evidence="8">
    <name type="scientific">Picea glauca</name>
    <name type="common">White spruce</name>
    <name type="synonym">Pinus glauca</name>
    <dbReference type="NCBI Taxonomy" id="3330"/>
    <lineage>
        <taxon>Eukaryota</taxon>
        <taxon>Viridiplantae</taxon>
        <taxon>Streptophyta</taxon>
        <taxon>Embryophyta</taxon>
        <taxon>Tracheophyta</taxon>
        <taxon>Spermatophyta</taxon>
        <taxon>Pinopsida</taxon>
        <taxon>Pinidae</taxon>
        <taxon>Conifers I</taxon>
        <taxon>Pinales</taxon>
        <taxon>Pinaceae</taxon>
        <taxon>Picea</taxon>
    </lineage>
</organism>
<evidence type="ECO:0000256" key="5">
    <source>
        <dbReference type="PIRSR" id="PIRSR602401-1"/>
    </source>
</evidence>
<feature type="binding site" description="axial binding residue" evidence="5">
    <location>
        <position position="459"/>
    </location>
    <ligand>
        <name>heme</name>
        <dbReference type="ChEBI" id="CHEBI:30413"/>
    </ligand>
    <ligandPart>
        <name>Fe</name>
        <dbReference type="ChEBI" id="CHEBI:18248"/>
    </ligandPart>
</feature>
<protein>
    <submittedName>
        <fullName evidence="8">Cytochrome P450 CYP86K3</fullName>
    </submittedName>
</protein>
<keyword evidence="7" id="KW-0812">Transmembrane</keyword>
<dbReference type="InterPro" id="IPR017972">
    <property type="entry name" value="Cyt_P450_CS"/>
</dbReference>
<dbReference type="PRINTS" id="PR00385">
    <property type="entry name" value="P450"/>
</dbReference>
<evidence type="ECO:0000256" key="3">
    <source>
        <dbReference type="ARBA" id="ARBA00023002"/>
    </source>
</evidence>
<dbReference type="GO" id="GO:0016705">
    <property type="term" value="F:oxidoreductase activity, acting on paired donors, with incorporation or reduction of molecular oxygen"/>
    <property type="evidence" value="ECO:0007669"/>
    <property type="project" value="InterPro"/>
</dbReference>
<keyword evidence="5 6" id="KW-0349">Heme</keyword>
<evidence type="ECO:0000256" key="2">
    <source>
        <dbReference type="ARBA" id="ARBA00022723"/>
    </source>
</evidence>
<dbReference type="GO" id="GO:0020037">
    <property type="term" value="F:heme binding"/>
    <property type="evidence" value="ECO:0007669"/>
    <property type="project" value="InterPro"/>
</dbReference>
<evidence type="ECO:0000256" key="4">
    <source>
        <dbReference type="ARBA" id="ARBA00023004"/>
    </source>
</evidence>
<evidence type="ECO:0000256" key="6">
    <source>
        <dbReference type="RuleBase" id="RU000461"/>
    </source>
</evidence>
<keyword evidence="4 5" id="KW-0408">Iron</keyword>
<dbReference type="PROSITE" id="PS00086">
    <property type="entry name" value="CYTOCHROME_P450"/>
    <property type="match status" value="1"/>
</dbReference>
<dbReference type="PANTHER" id="PTHR24296">
    <property type="entry name" value="CYTOCHROME P450"/>
    <property type="match status" value="1"/>
</dbReference>
<name>A0A0G7ZNQ6_PICGL</name>
<keyword evidence="6" id="KW-0503">Monooxygenase</keyword>
<keyword evidence="7" id="KW-1133">Transmembrane helix</keyword>
<proteinExistence type="inferred from homology"/>
<evidence type="ECO:0000256" key="1">
    <source>
        <dbReference type="ARBA" id="ARBA00010617"/>
    </source>
</evidence>
<dbReference type="GO" id="GO:0004497">
    <property type="term" value="F:monooxygenase activity"/>
    <property type="evidence" value="ECO:0007669"/>
    <property type="project" value="UniProtKB-KW"/>
</dbReference>
<dbReference type="GO" id="GO:0006629">
    <property type="term" value="P:lipid metabolic process"/>
    <property type="evidence" value="ECO:0007669"/>
    <property type="project" value="UniProtKB-ARBA"/>
</dbReference>
<keyword evidence="2 5" id="KW-0479">Metal-binding</keyword>